<keyword evidence="1" id="KW-0812">Transmembrane</keyword>
<keyword evidence="3" id="KW-1185">Reference proteome</keyword>
<protein>
    <submittedName>
        <fullName evidence="2">Uncharacterized protein</fullName>
    </submittedName>
</protein>
<evidence type="ECO:0000313" key="3">
    <source>
        <dbReference type="Proteomes" id="UP000216361"/>
    </source>
</evidence>
<keyword evidence="1" id="KW-0472">Membrane</keyword>
<dbReference type="RefSeq" id="WP_094410262.1">
    <property type="nucleotide sequence ID" value="NZ_BMJZ01000003.1"/>
</dbReference>
<dbReference type="EMBL" id="NOXS01000035">
    <property type="protein sequence ID" value="OYQ16625.1"/>
    <property type="molecule type" value="Genomic_DNA"/>
</dbReference>
<organism evidence="2 3">
    <name type="scientific">Elstera cyanobacteriorum</name>
    <dbReference type="NCBI Taxonomy" id="2022747"/>
    <lineage>
        <taxon>Bacteria</taxon>
        <taxon>Pseudomonadati</taxon>
        <taxon>Pseudomonadota</taxon>
        <taxon>Alphaproteobacteria</taxon>
        <taxon>Rhodospirillales</taxon>
        <taxon>Rhodospirillaceae</taxon>
        <taxon>Elstera</taxon>
    </lineage>
</organism>
<evidence type="ECO:0000256" key="1">
    <source>
        <dbReference type="SAM" id="Phobius"/>
    </source>
</evidence>
<feature type="transmembrane region" description="Helical" evidence="1">
    <location>
        <begin position="53"/>
        <end position="76"/>
    </location>
</feature>
<sequence length="166" mass="18828">MKTVLRRLAAVLIGVLVLLEELAWGLLDALRRAVETVVPFDTLRAWLRRRSRWQALGLFSVLLALAEGSKVAALALIGTGKLLLGLAVLVLLKMIGGVILVTLWQECRDRLLEFTLIARAHRIILAWKARVHAWLDRQTWWQSVRGTLRSLKDRVRGWLGVRRRAG</sequence>
<comment type="caution">
    <text evidence="2">The sequence shown here is derived from an EMBL/GenBank/DDBJ whole genome shotgun (WGS) entry which is preliminary data.</text>
</comment>
<dbReference type="OrthoDB" id="9887427at2"/>
<proteinExistence type="predicted"/>
<feature type="transmembrane region" description="Helical" evidence="1">
    <location>
        <begin position="83"/>
        <end position="104"/>
    </location>
</feature>
<dbReference type="AlphaFoldDB" id="A0A255XJK7"/>
<gene>
    <name evidence="2" type="ORF">CHR90_16665</name>
</gene>
<evidence type="ECO:0000313" key="2">
    <source>
        <dbReference type="EMBL" id="OYQ16625.1"/>
    </source>
</evidence>
<dbReference type="Proteomes" id="UP000216361">
    <property type="component" value="Unassembled WGS sequence"/>
</dbReference>
<name>A0A255XJK7_9PROT</name>
<reference evidence="2 3" key="1">
    <citation type="submission" date="2017-07" db="EMBL/GenBank/DDBJ databases">
        <title>Elstera cyanobacteriorum sp. nov., a novel bacterium isolated from cyanobacterial aggregates in a eutrophic lake.</title>
        <authorList>
            <person name="Cai H."/>
        </authorList>
    </citation>
    <scope>NUCLEOTIDE SEQUENCE [LARGE SCALE GENOMIC DNA]</scope>
    <source>
        <strain evidence="2 3">TH019</strain>
    </source>
</reference>
<accession>A0A255XJK7</accession>
<keyword evidence="1" id="KW-1133">Transmembrane helix</keyword>